<comment type="caution">
    <text evidence="3">The sequence shown here is derived from an EMBL/GenBank/DDBJ whole genome shotgun (WGS) entry which is preliminary data.</text>
</comment>
<protein>
    <submittedName>
        <fullName evidence="3">Anti-sigma-K factor rskA</fullName>
    </submittedName>
</protein>
<dbReference type="OrthoDB" id="9816387at2"/>
<dbReference type="RefSeq" id="WP_068243131.1">
    <property type="nucleotide sequence ID" value="NZ_LPUY01000064.1"/>
</dbReference>
<accession>A0A132BX00</accession>
<organism evidence="3 4">
    <name type="scientific">Tritonibacter horizontis</name>
    <dbReference type="NCBI Taxonomy" id="1768241"/>
    <lineage>
        <taxon>Bacteria</taxon>
        <taxon>Pseudomonadati</taxon>
        <taxon>Pseudomonadota</taxon>
        <taxon>Alphaproteobacteria</taxon>
        <taxon>Rhodobacterales</taxon>
        <taxon>Paracoccaceae</taxon>
        <taxon>Tritonibacter</taxon>
    </lineage>
</organism>
<evidence type="ECO:0000256" key="1">
    <source>
        <dbReference type="SAM" id="Phobius"/>
    </source>
</evidence>
<evidence type="ECO:0000259" key="2">
    <source>
        <dbReference type="Pfam" id="PF10099"/>
    </source>
</evidence>
<feature type="transmembrane region" description="Helical" evidence="1">
    <location>
        <begin position="113"/>
        <end position="136"/>
    </location>
</feature>
<keyword evidence="1" id="KW-0812">Transmembrane</keyword>
<keyword evidence="1" id="KW-0472">Membrane</keyword>
<dbReference type="InterPro" id="IPR018764">
    <property type="entry name" value="RskA_C"/>
</dbReference>
<dbReference type="PATRIC" id="fig|1768241.3.peg.2284"/>
<keyword evidence="1" id="KW-1133">Transmembrane helix</keyword>
<dbReference type="GO" id="GO:0005886">
    <property type="term" value="C:plasma membrane"/>
    <property type="evidence" value="ECO:0007669"/>
    <property type="project" value="InterPro"/>
</dbReference>
<evidence type="ECO:0000313" key="3">
    <source>
        <dbReference type="EMBL" id="KUP92913.1"/>
    </source>
</evidence>
<evidence type="ECO:0000313" key="4">
    <source>
        <dbReference type="Proteomes" id="UP000068382"/>
    </source>
</evidence>
<feature type="domain" description="Anti-sigma K factor RskA C-terminal" evidence="2">
    <location>
        <begin position="121"/>
        <end position="241"/>
    </location>
</feature>
<proteinExistence type="predicted"/>
<sequence length="251" mass="26297">MTEERTLQDRAMELALGLAEDAEVAELEARAQREPEVAAALEHARARLSELDDTATDLALPAGLWDRISARLDAAAAEADETIVLGPEFDAETHAVVPTADPAVSVPFGPRHWFLAACTGLAASLVLAVALGWAMLTRPDPSVIAVLINDMGEAVALIEGTEENYTRVTLLGPAPVPDGQVMQVWTKPQADGPPVSLGLLADNRGTALDVNGLPPPGPMQLYEITFEQDGGSPSGLPTGPIHGKGLAKIPL</sequence>
<gene>
    <name evidence="3" type="ORF">TRIHO_21710</name>
</gene>
<dbReference type="EMBL" id="LPUY01000064">
    <property type="protein sequence ID" value="KUP92913.1"/>
    <property type="molecule type" value="Genomic_DNA"/>
</dbReference>
<reference evidence="3 4" key="1">
    <citation type="submission" date="2015-12" db="EMBL/GenBank/DDBJ databases">
        <title>Genome sequence of the marine Rhodobacteraceae strain O3.65, Candidatus Tritonibacter horizontis.</title>
        <authorList>
            <person name="Poehlein A."/>
            <person name="Giebel H.A."/>
            <person name="Voget S."/>
            <person name="Brinkhoff T."/>
        </authorList>
    </citation>
    <scope>NUCLEOTIDE SEQUENCE [LARGE SCALE GENOMIC DNA]</scope>
    <source>
        <strain evidence="3 4">O3.65</strain>
    </source>
</reference>
<name>A0A132BX00_9RHOB</name>
<dbReference type="Proteomes" id="UP000068382">
    <property type="component" value="Unassembled WGS sequence"/>
</dbReference>
<dbReference type="Pfam" id="PF10099">
    <property type="entry name" value="RskA_C"/>
    <property type="match status" value="1"/>
</dbReference>
<keyword evidence="4" id="KW-1185">Reference proteome</keyword>
<dbReference type="AlphaFoldDB" id="A0A132BX00"/>